<dbReference type="AlphaFoldDB" id="A0A915ZRB8"/>
<name>A0A915ZRB8_9GLOM</name>
<keyword evidence="1" id="KW-1133">Transmembrane helix</keyword>
<dbReference type="EMBL" id="CAGKOT010000060">
    <property type="protein sequence ID" value="CAB5388018.1"/>
    <property type="molecule type" value="Genomic_DNA"/>
</dbReference>
<keyword evidence="1" id="KW-0472">Membrane</keyword>
<dbReference type="Proteomes" id="UP000684084">
    <property type="component" value="Unassembled WGS sequence"/>
</dbReference>
<evidence type="ECO:0000313" key="3">
    <source>
        <dbReference type="Proteomes" id="UP000684084"/>
    </source>
</evidence>
<keyword evidence="1" id="KW-0812">Transmembrane</keyword>
<organism evidence="2 3">
    <name type="scientific">Rhizophagus irregularis</name>
    <dbReference type="NCBI Taxonomy" id="588596"/>
    <lineage>
        <taxon>Eukaryota</taxon>
        <taxon>Fungi</taxon>
        <taxon>Fungi incertae sedis</taxon>
        <taxon>Mucoromycota</taxon>
        <taxon>Glomeromycotina</taxon>
        <taxon>Glomeromycetes</taxon>
        <taxon>Glomerales</taxon>
        <taxon>Glomeraceae</taxon>
        <taxon>Rhizophagus</taxon>
    </lineage>
</organism>
<comment type="caution">
    <text evidence="2">The sequence shown here is derived from an EMBL/GenBank/DDBJ whole genome shotgun (WGS) entry which is preliminary data.</text>
</comment>
<evidence type="ECO:0000256" key="1">
    <source>
        <dbReference type="SAM" id="Phobius"/>
    </source>
</evidence>
<feature type="transmembrane region" description="Helical" evidence="1">
    <location>
        <begin position="20"/>
        <end position="40"/>
    </location>
</feature>
<proteinExistence type="predicted"/>
<sequence length="71" mass="8246">MNICTTKGKFNKLRKKNLLFLLYDLCLLIVAFSSILLRAFDRFQGGRGKRSISLFYISVDPFIKIYNSHVV</sequence>
<gene>
    <name evidence="2" type="ORF">CHRIB12_LOCUS20412</name>
</gene>
<dbReference type="OrthoDB" id="2417883at2759"/>
<evidence type="ECO:0000313" key="2">
    <source>
        <dbReference type="EMBL" id="CAB5388018.1"/>
    </source>
</evidence>
<dbReference type="VEuPathDB" id="FungiDB:RhiirFUN_024974"/>
<accession>A0A915ZRB8</accession>
<reference evidence="2" key="1">
    <citation type="submission" date="2020-05" db="EMBL/GenBank/DDBJ databases">
        <authorList>
            <person name="Rincon C."/>
            <person name="Sanders R I."/>
            <person name="Robbins C."/>
            <person name="Chaturvedi A."/>
        </authorList>
    </citation>
    <scope>NUCLEOTIDE SEQUENCE</scope>
    <source>
        <strain evidence="2">CHB12</strain>
    </source>
</reference>
<protein>
    <submittedName>
        <fullName evidence="2">Uncharacterized protein</fullName>
    </submittedName>
</protein>